<reference evidence="4" key="1">
    <citation type="submission" date="2011-04" db="EMBL/GenBank/DDBJ databases">
        <title>The complete genome of Treponema brennaborense DSM 12168.</title>
        <authorList>
            <person name="Lucas S."/>
            <person name="Han J."/>
            <person name="Lapidus A."/>
            <person name="Bruce D."/>
            <person name="Goodwin L."/>
            <person name="Pitluck S."/>
            <person name="Peters L."/>
            <person name="Kyrpides N."/>
            <person name="Mavromatis K."/>
            <person name="Ivanova N."/>
            <person name="Mikhailova N."/>
            <person name="Pagani I."/>
            <person name="Teshima H."/>
            <person name="Detter J.C."/>
            <person name="Tapia R."/>
            <person name="Han C."/>
            <person name="Land M."/>
            <person name="Hauser L."/>
            <person name="Markowitz V."/>
            <person name="Cheng J.-F."/>
            <person name="Hugenholtz P."/>
            <person name="Woyke T."/>
            <person name="Wu D."/>
            <person name="Gronow S."/>
            <person name="Wellnitz S."/>
            <person name="Brambilla E."/>
            <person name="Klenk H.-P."/>
            <person name="Eisen J.A."/>
        </authorList>
    </citation>
    <scope>NUCLEOTIDE SEQUENCE [LARGE SCALE GENOMIC DNA]</scope>
    <source>
        <strain evidence="4">DSM 12168 / CIP 105900 / DD5/3</strain>
    </source>
</reference>
<proteinExistence type="predicted"/>
<dbReference type="EMBL" id="CP002696">
    <property type="protein sequence ID" value="AEE16222.1"/>
    <property type="molecule type" value="Genomic_DNA"/>
</dbReference>
<dbReference type="Proteomes" id="UP000006546">
    <property type="component" value="Chromosome"/>
</dbReference>
<dbReference type="RefSeq" id="WP_013757941.1">
    <property type="nucleotide sequence ID" value="NC_015500.1"/>
</dbReference>
<feature type="domain" description="PEGA" evidence="2">
    <location>
        <begin position="109"/>
        <end position="178"/>
    </location>
</feature>
<dbReference type="OrthoDB" id="361080at2"/>
<feature type="domain" description="PEGA" evidence="2">
    <location>
        <begin position="40"/>
        <end position="105"/>
    </location>
</feature>
<dbReference type="HOGENOM" id="CLU_476423_0_0_12"/>
<dbReference type="eggNOG" id="COG1262">
    <property type="taxonomic scope" value="Bacteria"/>
</dbReference>
<feature type="signal peptide" evidence="1">
    <location>
        <begin position="1"/>
        <end position="26"/>
    </location>
</feature>
<dbReference type="STRING" id="906968.Trebr_0786"/>
<dbReference type="KEGG" id="tbe:Trebr_0786"/>
<protein>
    <submittedName>
        <fullName evidence="3">PEGA domain protein</fullName>
    </submittedName>
</protein>
<gene>
    <name evidence="3" type="ordered locus">Trebr_0786</name>
</gene>
<dbReference type="InterPro" id="IPR013229">
    <property type="entry name" value="PEGA"/>
</dbReference>
<accession>F4LIP7</accession>
<name>F4LIP7_TREBD</name>
<organism evidence="3 4">
    <name type="scientific">Treponema brennaborense (strain DSM 12168 / CIP 105900 / DD5/3)</name>
    <dbReference type="NCBI Taxonomy" id="906968"/>
    <lineage>
        <taxon>Bacteria</taxon>
        <taxon>Pseudomonadati</taxon>
        <taxon>Spirochaetota</taxon>
        <taxon>Spirochaetia</taxon>
        <taxon>Spirochaetales</taxon>
        <taxon>Treponemataceae</taxon>
        <taxon>Treponema</taxon>
    </lineage>
</organism>
<feature type="chain" id="PRO_5003316624" evidence="1">
    <location>
        <begin position="27"/>
        <end position="529"/>
    </location>
</feature>
<dbReference type="Gene3D" id="2.60.40.4070">
    <property type="match status" value="1"/>
</dbReference>
<evidence type="ECO:0000313" key="3">
    <source>
        <dbReference type="EMBL" id="AEE16222.1"/>
    </source>
</evidence>
<dbReference type="PANTHER" id="PTHR36194">
    <property type="entry name" value="S-LAYER-LIKE PROTEIN"/>
    <property type="match status" value="1"/>
</dbReference>
<keyword evidence="1" id="KW-0732">Signal</keyword>
<dbReference type="Pfam" id="PF08308">
    <property type="entry name" value="PEGA"/>
    <property type="match status" value="2"/>
</dbReference>
<sequence>MKHIRLRLTAAAAALVLSAVGTFCFAQDGTVSHTESERASLKITANVSGAAVYLNGAYAGTAPLTVDGLVPGTYRITVKKSGYETKEIYADIAAGTEKSFYLELRLITGILQISAQPADSLVFIDGVQKSAAMSVRTFELPEGIHTVEIRAFGYRPDMQSVYVPRNTITTLRVTLERADFSATAIRVTPDTFNPQNPGVFGTCAVRFSVTAGGDGTITVFQNGGVIRTMPLKRFTTWEQSCEWDGRTDAGTSAPDGTYLITADVNGFTAGGDPVRQTSSASVTINRSISYPFASLSASGTGTGLVPSARLYPAGTISTVWRLGYGWQTERPAEYGVPLTMLFMHTPLDWLEYAVQAGFTVPESGEVPLYAAGTVKAAYRAGAFNAGALLRYGYGTQSAALSAADSQLGLGLGAAAGITVRSVTANVSSECIFGPERGDVSTGSICWKNGLSLRLNRGSFSAGIWGVAVSSFSTAADAPRDWFSGTSFGADAAYVIPNTPVMLGIQGTGTVRPDGSARIAFALECTVFLR</sequence>
<evidence type="ECO:0000259" key="2">
    <source>
        <dbReference type="Pfam" id="PF08308"/>
    </source>
</evidence>
<evidence type="ECO:0000256" key="1">
    <source>
        <dbReference type="SAM" id="SignalP"/>
    </source>
</evidence>
<evidence type="ECO:0000313" key="4">
    <source>
        <dbReference type="Proteomes" id="UP000006546"/>
    </source>
</evidence>
<keyword evidence="4" id="KW-1185">Reference proteome</keyword>
<dbReference type="AlphaFoldDB" id="F4LIP7"/>
<dbReference type="PANTHER" id="PTHR36194:SF1">
    <property type="entry name" value="S-LAYER-LIKE PROTEIN"/>
    <property type="match status" value="1"/>
</dbReference>